<keyword evidence="4 7" id="KW-0812">Transmembrane</keyword>
<gene>
    <name evidence="10" type="ORF">FB463_002564</name>
</gene>
<feature type="transmembrane region" description="Helical" evidence="7">
    <location>
        <begin position="102"/>
        <end position="124"/>
    </location>
</feature>
<evidence type="ECO:0000313" key="11">
    <source>
        <dbReference type="Proteomes" id="UP000522688"/>
    </source>
</evidence>
<dbReference type="GO" id="GO:0005886">
    <property type="term" value="C:plasma membrane"/>
    <property type="evidence" value="ECO:0007669"/>
    <property type="project" value="UniProtKB-SubCell"/>
</dbReference>
<reference evidence="10 11" key="1">
    <citation type="submission" date="2020-07" db="EMBL/GenBank/DDBJ databases">
        <title>Sequencing the genomes of 1000 actinobacteria strains.</title>
        <authorList>
            <person name="Klenk H.-P."/>
        </authorList>
    </citation>
    <scope>NUCLEOTIDE SEQUENCE [LARGE SCALE GENOMIC DNA]</scope>
    <source>
        <strain evidence="10 11">DSM 10309</strain>
    </source>
</reference>
<sequence length="306" mass="32398">MTAVETRGSTGRSTPGTRSGSGSGPRPSSAGRRGRILPTIVLLIGAFYCLVPVGWVFIASSKSPGELFTSFSFAPGTGLAGNLGDLFAYEGGQYGLWAANSLLYAGVGGVLSTLVSTMAGYALAKYSFRGRNLIFFMILAGVLIPGITLAIPQYILLSEIGLAGGPLSVLLPIIISPFGIYLSRVFAQASVPQEILEASRIDGAGEWRIFRHIVLPIMVPGMVTVFLLQFVGIWNNFLLPFVMLSDENDYPLTVGLYTLLAKGSGAPALYSLAITGAAVSIIPLTLLVLFLQRFWRLDLISGGLKG</sequence>
<dbReference type="AlphaFoldDB" id="A0A7W3JK41"/>
<dbReference type="RefSeq" id="WP_146854690.1">
    <property type="nucleotide sequence ID" value="NZ_BAAAHR010000007.1"/>
</dbReference>
<evidence type="ECO:0000256" key="5">
    <source>
        <dbReference type="ARBA" id="ARBA00022989"/>
    </source>
</evidence>
<dbReference type="GO" id="GO:0055085">
    <property type="term" value="P:transmembrane transport"/>
    <property type="evidence" value="ECO:0007669"/>
    <property type="project" value="InterPro"/>
</dbReference>
<name>A0A7W3JK41_9MICO</name>
<keyword evidence="6 7" id="KW-0472">Membrane</keyword>
<dbReference type="InterPro" id="IPR035906">
    <property type="entry name" value="MetI-like_sf"/>
</dbReference>
<evidence type="ECO:0000259" key="9">
    <source>
        <dbReference type="PROSITE" id="PS50928"/>
    </source>
</evidence>
<dbReference type="SUPFAM" id="SSF161098">
    <property type="entry name" value="MetI-like"/>
    <property type="match status" value="1"/>
</dbReference>
<feature type="transmembrane region" description="Helical" evidence="7">
    <location>
        <begin position="213"/>
        <end position="234"/>
    </location>
</feature>
<keyword evidence="3" id="KW-1003">Cell membrane</keyword>
<dbReference type="Pfam" id="PF00528">
    <property type="entry name" value="BPD_transp_1"/>
    <property type="match status" value="1"/>
</dbReference>
<dbReference type="Proteomes" id="UP000522688">
    <property type="component" value="Unassembled WGS sequence"/>
</dbReference>
<feature type="transmembrane region" description="Helical" evidence="7">
    <location>
        <begin position="162"/>
        <end position="182"/>
    </location>
</feature>
<feature type="domain" description="ABC transmembrane type-1" evidence="9">
    <location>
        <begin position="98"/>
        <end position="291"/>
    </location>
</feature>
<protein>
    <submittedName>
        <fullName evidence="10">Multiple sugar transport system permease protein</fullName>
    </submittedName>
</protein>
<comment type="similarity">
    <text evidence="7">Belongs to the binding-protein-dependent transport system permease family.</text>
</comment>
<feature type="region of interest" description="Disordered" evidence="8">
    <location>
        <begin position="1"/>
        <end position="31"/>
    </location>
</feature>
<organism evidence="10 11">
    <name type="scientific">Frigoribacterium faeni</name>
    <dbReference type="NCBI Taxonomy" id="145483"/>
    <lineage>
        <taxon>Bacteria</taxon>
        <taxon>Bacillati</taxon>
        <taxon>Actinomycetota</taxon>
        <taxon>Actinomycetes</taxon>
        <taxon>Micrococcales</taxon>
        <taxon>Microbacteriaceae</taxon>
        <taxon>Frigoribacterium</taxon>
    </lineage>
</organism>
<dbReference type="CDD" id="cd06261">
    <property type="entry name" value="TM_PBP2"/>
    <property type="match status" value="1"/>
</dbReference>
<evidence type="ECO:0000256" key="2">
    <source>
        <dbReference type="ARBA" id="ARBA00022448"/>
    </source>
</evidence>
<comment type="caution">
    <text evidence="10">The sequence shown here is derived from an EMBL/GenBank/DDBJ whole genome shotgun (WGS) entry which is preliminary data.</text>
</comment>
<dbReference type="PROSITE" id="PS50928">
    <property type="entry name" value="ABC_TM1"/>
    <property type="match status" value="1"/>
</dbReference>
<dbReference type="PANTHER" id="PTHR43744">
    <property type="entry name" value="ABC TRANSPORTER PERMEASE PROTEIN MG189-RELATED-RELATED"/>
    <property type="match status" value="1"/>
</dbReference>
<feature type="transmembrane region" description="Helical" evidence="7">
    <location>
        <begin position="133"/>
        <end position="156"/>
    </location>
</feature>
<accession>A0A7W3JK41</accession>
<keyword evidence="5 7" id="KW-1133">Transmembrane helix</keyword>
<evidence type="ECO:0000256" key="3">
    <source>
        <dbReference type="ARBA" id="ARBA00022475"/>
    </source>
</evidence>
<evidence type="ECO:0000256" key="7">
    <source>
        <dbReference type="RuleBase" id="RU363032"/>
    </source>
</evidence>
<dbReference type="Gene3D" id="1.10.3720.10">
    <property type="entry name" value="MetI-like"/>
    <property type="match status" value="1"/>
</dbReference>
<evidence type="ECO:0000256" key="4">
    <source>
        <dbReference type="ARBA" id="ARBA00022692"/>
    </source>
</evidence>
<keyword evidence="2 7" id="KW-0813">Transport</keyword>
<dbReference type="EMBL" id="JACGWW010000003">
    <property type="protein sequence ID" value="MBA8814298.1"/>
    <property type="molecule type" value="Genomic_DNA"/>
</dbReference>
<comment type="subcellular location">
    <subcellularLocation>
        <location evidence="1 7">Cell membrane</location>
        <topology evidence="1 7">Multi-pass membrane protein</topology>
    </subcellularLocation>
</comment>
<proteinExistence type="inferred from homology"/>
<dbReference type="PANTHER" id="PTHR43744:SF12">
    <property type="entry name" value="ABC TRANSPORTER PERMEASE PROTEIN MG189-RELATED"/>
    <property type="match status" value="1"/>
</dbReference>
<evidence type="ECO:0000256" key="6">
    <source>
        <dbReference type="ARBA" id="ARBA00023136"/>
    </source>
</evidence>
<evidence type="ECO:0000256" key="8">
    <source>
        <dbReference type="SAM" id="MobiDB-lite"/>
    </source>
</evidence>
<dbReference type="OrthoDB" id="2063054at2"/>
<keyword evidence="10" id="KW-0762">Sugar transport</keyword>
<feature type="transmembrane region" description="Helical" evidence="7">
    <location>
        <begin position="268"/>
        <end position="291"/>
    </location>
</feature>
<evidence type="ECO:0000313" key="10">
    <source>
        <dbReference type="EMBL" id="MBA8814298.1"/>
    </source>
</evidence>
<evidence type="ECO:0000256" key="1">
    <source>
        <dbReference type="ARBA" id="ARBA00004651"/>
    </source>
</evidence>
<feature type="transmembrane region" description="Helical" evidence="7">
    <location>
        <begin position="36"/>
        <end position="58"/>
    </location>
</feature>
<dbReference type="InterPro" id="IPR000515">
    <property type="entry name" value="MetI-like"/>
</dbReference>